<sequence length="101" mass="11337">MSSVDHNYEEKRNFIRMFVDAKVTITDPETGQVFQGDSKNLSGDGVMFITDQKFNENQMLSVDIRSEQSKLAPLTAKFEVKRVIDLGEGKYEIAGTINSVS</sequence>
<dbReference type="AlphaFoldDB" id="A0A545T2M4"/>
<dbReference type="InterPro" id="IPR009875">
    <property type="entry name" value="PilZ_domain"/>
</dbReference>
<dbReference type="EMBL" id="VIKR01000006">
    <property type="protein sequence ID" value="TQV71435.1"/>
    <property type="molecule type" value="Genomic_DNA"/>
</dbReference>
<proteinExistence type="predicted"/>
<keyword evidence="3" id="KW-1185">Reference proteome</keyword>
<evidence type="ECO:0000259" key="1">
    <source>
        <dbReference type="Pfam" id="PF07238"/>
    </source>
</evidence>
<organism evidence="2 3">
    <name type="scientific">Aliikangiella marina</name>
    <dbReference type="NCBI Taxonomy" id="1712262"/>
    <lineage>
        <taxon>Bacteria</taxon>
        <taxon>Pseudomonadati</taxon>
        <taxon>Pseudomonadota</taxon>
        <taxon>Gammaproteobacteria</taxon>
        <taxon>Oceanospirillales</taxon>
        <taxon>Pleioneaceae</taxon>
        <taxon>Aliikangiella</taxon>
    </lineage>
</organism>
<accession>A0A545T2M4</accession>
<dbReference type="OrthoDB" id="5290589at2"/>
<evidence type="ECO:0000313" key="2">
    <source>
        <dbReference type="EMBL" id="TQV71435.1"/>
    </source>
</evidence>
<dbReference type="SUPFAM" id="SSF141371">
    <property type="entry name" value="PilZ domain-like"/>
    <property type="match status" value="1"/>
</dbReference>
<dbReference type="GO" id="GO:0035438">
    <property type="term" value="F:cyclic-di-GMP binding"/>
    <property type="evidence" value="ECO:0007669"/>
    <property type="project" value="InterPro"/>
</dbReference>
<dbReference type="Gene3D" id="2.40.10.220">
    <property type="entry name" value="predicted glycosyltransferase like domains"/>
    <property type="match status" value="1"/>
</dbReference>
<protein>
    <submittedName>
        <fullName evidence="2">PilZ domain-containing protein</fullName>
    </submittedName>
</protein>
<reference evidence="2 3" key="1">
    <citation type="submission" date="2019-06" db="EMBL/GenBank/DDBJ databases">
        <title>Draft genome of Aliikangiella marina GYP-15.</title>
        <authorList>
            <person name="Wang G."/>
        </authorList>
    </citation>
    <scope>NUCLEOTIDE SEQUENCE [LARGE SCALE GENOMIC DNA]</scope>
    <source>
        <strain evidence="2 3">GYP-15</strain>
    </source>
</reference>
<gene>
    <name evidence="2" type="ORF">FLL45_19975</name>
</gene>
<dbReference type="Proteomes" id="UP000317839">
    <property type="component" value="Unassembled WGS sequence"/>
</dbReference>
<evidence type="ECO:0000313" key="3">
    <source>
        <dbReference type="Proteomes" id="UP000317839"/>
    </source>
</evidence>
<dbReference type="RefSeq" id="WP_142943834.1">
    <property type="nucleotide sequence ID" value="NZ_VIKR01000006.1"/>
</dbReference>
<dbReference type="Pfam" id="PF07238">
    <property type="entry name" value="PilZ"/>
    <property type="match status" value="1"/>
</dbReference>
<name>A0A545T2M4_9GAMM</name>
<comment type="caution">
    <text evidence="2">The sequence shown here is derived from an EMBL/GenBank/DDBJ whole genome shotgun (WGS) entry which is preliminary data.</text>
</comment>
<feature type="domain" description="PilZ" evidence="1">
    <location>
        <begin position="10"/>
        <end position="90"/>
    </location>
</feature>